<feature type="region of interest" description="Disordered" evidence="5">
    <location>
        <begin position="395"/>
        <end position="437"/>
    </location>
</feature>
<evidence type="ECO:0000256" key="1">
    <source>
        <dbReference type="ARBA" id="ARBA00001947"/>
    </source>
</evidence>
<dbReference type="InterPro" id="IPR053138">
    <property type="entry name" value="N-alpha-Ac-DABA_deacetylase"/>
</dbReference>
<feature type="compositionally biased region" description="Acidic residues" evidence="5">
    <location>
        <begin position="25"/>
        <end position="50"/>
    </location>
</feature>
<dbReference type="GO" id="GO:0016788">
    <property type="term" value="F:hydrolase activity, acting on ester bonds"/>
    <property type="evidence" value="ECO:0007669"/>
    <property type="project" value="InterPro"/>
</dbReference>
<dbReference type="Proteomes" id="UP001204445">
    <property type="component" value="Unassembled WGS sequence"/>
</dbReference>
<evidence type="ECO:0000313" key="8">
    <source>
        <dbReference type="EMBL" id="MCS3903910.1"/>
    </source>
</evidence>
<sequence>MKSLNLTSCLLLLLLSLLAAPLAADEGETERPDEETSAVIEEDTADDETPATEAQVESPTETGAKTASASDDDAAQTFTLLNNDVAPGSMRRLSWYASENSAGLSEATPVLVAHGVNAGPTLCVTAAVHGDELNGVEIVRNLLYDVDPERLNGTIIGVPIVNLYGFRLGSRYLSDRRDLNRYFPGNPDGSSASRIAYSLFESVIKHCDYLVDLHTGSFQRVNMPQLRADLNNDDVLRMTKGFGATVILHGEGPDGSLRGAATRAGIPAVTVEAGEPMRVQSEQVEHGLKALRSLLNYLDMVPRFSLWGEPQPIYYKSEWVRAEDNGILTSSVNLGDTVDEGELLGTIVDPITNSRNAIHSPVAGRVIGMALNQSMRPGYAAYHIGIRKTEEQIVEEADLAIDDTDKTRDRDNESESDESDEQDTAAVDVPPDTEATE</sequence>
<evidence type="ECO:0000313" key="9">
    <source>
        <dbReference type="Proteomes" id="UP001204445"/>
    </source>
</evidence>
<name>A0AAE3L1P6_9GAMM</name>
<keyword evidence="4" id="KW-0862">Zinc</keyword>
<evidence type="ECO:0000256" key="5">
    <source>
        <dbReference type="SAM" id="MobiDB-lite"/>
    </source>
</evidence>
<feature type="domain" description="Succinylglutamate desuccinylase/Aspartoacylase catalytic" evidence="7">
    <location>
        <begin position="118"/>
        <end position="297"/>
    </location>
</feature>
<feature type="compositionally biased region" description="Polar residues" evidence="5">
    <location>
        <begin position="55"/>
        <end position="65"/>
    </location>
</feature>
<evidence type="ECO:0000256" key="2">
    <source>
        <dbReference type="ARBA" id="ARBA00022723"/>
    </source>
</evidence>
<keyword evidence="3" id="KW-0378">Hydrolase</keyword>
<dbReference type="RefSeq" id="WP_259055885.1">
    <property type="nucleotide sequence ID" value="NZ_JANUCT010000013.1"/>
</dbReference>
<dbReference type="InterPro" id="IPR055438">
    <property type="entry name" value="AstE_AspA_cat"/>
</dbReference>
<feature type="chain" id="PRO_5041939635" evidence="6">
    <location>
        <begin position="25"/>
        <end position="437"/>
    </location>
</feature>
<keyword evidence="2" id="KW-0479">Metal-binding</keyword>
<dbReference type="EMBL" id="JANUCT010000013">
    <property type="protein sequence ID" value="MCS3903910.1"/>
    <property type="molecule type" value="Genomic_DNA"/>
</dbReference>
<feature type="compositionally biased region" description="Acidic residues" evidence="5">
    <location>
        <begin position="414"/>
        <end position="423"/>
    </location>
</feature>
<reference evidence="8" key="1">
    <citation type="submission" date="2022-08" db="EMBL/GenBank/DDBJ databases">
        <title>Genomic Encyclopedia of Type Strains, Phase III (KMG-III): the genomes of soil and plant-associated and newly described type strains.</title>
        <authorList>
            <person name="Whitman W."/>
        </authorList>
    </citation>
    <scope>NUCLEOTIDE SEQUENCE</scope>
    <source>
        <strain evidence="8">HMT 1</strain>
    </source>
</reference>
<dbReference type="AlphaFoldDB" id="A0AAE3L1P6"/>
<protein>
    <submittedName>
        <fullName evidence="8">Deacylase</fullName>
    </submittedName>
</protein>
<evidence type="ECO:0000256" key="4">
    <source>
        <dbReference type="ARBA" id="ARBA00022833"/>
    </source>
</evidence>
<accession>A0AAE3L1P6</accession>
<feature type="signal peptide" evidence="6">
    <location>
        <begin position="1"/>
        <end position="24"/>
    </location>
</feature>
<dbReference type="GO" id="GO:0046872">
    <property type="term" value="F:metal ion binding"/>
    <property type="evidence" value="ECO:0007669"/>
    <property type="project" value="UniProtKB-KW"/>
</dbReference>
<evidence type="ECO:0000256" key="6">
    <source>
        <dbReference type="SAM" id="SignalP"/>
    </source>
</evidence>
<dbReference type="SUPFAM" id="SSF53187">
    <property type="entry name" value="Zn-dependent exopeptidases"/>
    <property type="match status" value="1"/>
</dbReference>
<dbReference type="CDD" id="cd06251">
    <property type="entry name" value="M14_ASTE_ASPA-like"/>
    <property type="match status" value="1"/>
</dbReference>
<comment type="cofactor">
    <cofactor evidence="1">
        <name>Zn(2+)</name>
        <dbReference type="ChEBI" id="CHEBI:29105"/>
    </cofactor>
</comment>
<dbReference type="Pfam" id="PF24827">
    <property type="entry name" value="AstE_AspA_cat"/>
    <property type="match status" value="1"/>
</dbReference>
<gene>
    <name evidence="8" type="ORF">J2T55_001942</name>
</gene>
<organism evidence="8 9">
    <name type="scientific">Methylohalomonas lacus</name>
    <dbReference type="NCBI Taxonomy" id="398773"/>
    <lineage>
        <taxon>Bacteria</taxon>
        <taxon>Pseudomonadati</taxon>
        <taxon>Pseudomonadota</taxon>
        <taxon>Gammaproteobacteria</taxon>
        <taxon>Methylohalomonadales</taxon>
        <taxon>Methylohalomonadaceae</taxon>
        <taxon>Methylohalomonas</taxon>
    </lineage>
</organism>
<dbReference type="PANTHER" id="PTHR37326:SF2">
    <property type="entry name" value="SUCCINYLGLUTAMATE DESUCCINYLASE_ASPARTOACYLASE FAMILY PROTEIN"/>
    <property type="match status" value="1"/>
</dbReference>
<keyword evidence="6" id="KW-0732">Signal</keyword>
<dbReference type="Gene3D" id="3.40.630.10">
    <property type="entry name" value="Zn peptidases"/>
    <property type="match status" value="1"/>
</dbReference>
<proteinExistence type="predicted"/>
<feature type="compositionally biased region" description="Basic and acidic residues" evidence="5">
    <location>
        <begin position="403"/>
        <end position="413"/>
    </location>
</feature>
<comment type="caution">
    <text evidence="8">The sequence shown here is derived from an EMBL/GenBank/DDBJ whole genome shotgun (WGS) entry which is preliminary data.</text>
</comment>
<feature type="region of interest" description="Disordered" evidence="5">
    <location>
        <begin position="24"/>
        <end position="71"/>
    </location>
</feature>
<evidence type="ECO:0000259" key="7">
    <source>
        <dbReference type="Pfam" id="PF24827"/>
    </source>
</evidence>
<evidence type="ECO:0000256" key="3">
    <source>
        <dbReference type="ARBA" id="ARBA00022801"/>
    </source>
</evidence>
<keyword evidence="9" id="KW-1185">Reference proteome</keyword>
<dbReference type="PANTHER" id="PTHR37326">
    <property type="entry name" value="BLL3975 PROTEIN"/>
    <property type="match status" value="1"/>
</dbReference>